<evidence type="ECO:0000259" key="2">
    <source>
        <dbReference type="Pfam" id="PF13511"/>
    </source>
</evidence>
<keyword evidence="1" id="KW-0472">Membrane</keyword>
<reference evidence="3 4" key="1">
    <citation type="submission" date="2023-12" db="EMBL/GenBank/DDBJ databases">
        <title>Friends and Foes: Symbiotic and Algicidal bacterial influence on Karenia brevis blooms.</title>
        <authorList>
            <person name="Fei C."/>
            <person name="Mohamed A.R."/>
            <person name="Booker A."/>
            <person name="Arshad M."/>
            <person name="Klass S."/>
            <person name="Ahn S."/>
            <person name="Gilbert P.M."/>
            <person name="Heil C.A."/>
            <person name="Martinez J.M."/>
            <person name="Amin S.A."/>
        </authorList>
    </citation>
    <scope>NUCLEOTIDE SEQUENCE [LARGE SCALE GENOMIC DNA]</scope>
    <source>
        <strain evidence="3 4">CE15</strain>
    </source>
</reference>
<evidence type="ECO:0000313" key="4">
    <source>
        <dbReference type="Proteomes" id="UP001382455"/>
    </source>
</evidence>
<comment type="caution">
    <text evidence="3">The sequence shown here is derived from an EMBL/GenBank/DDBJ whole genome shotgun (WGS) entry which is preliminary data.</text>
</comment>
<dbReference type="Proteomes" id="UP001382455">
    <property type="component" value="Unassembled WGS sequence"/>
</dbReference>
<sequence>MKRFSYYVFTLLAIAIIGLFVIKLPNGETVFSVNDLLDSVKRVKTIIPNDIELPNISTTQEKQVNVYMWVDEKGVTHYSDMPIEGAKQAELPELTVLPAEKVEWPEAQLSGDQTHKHNDTDKSYFERVNTLKTDAELAKKQLEMRAKQQQKVLDNL</sequence>
<dbReference type="EMBL" id="JBAWKS010000001">
    <property type="protein sequence ID" value="MEI4549095.1"/>
    <property type="molecule type" value="Genomic_DNA"/>
</dbReference>
<accession>A0ABU8EQ49</accession>
<keyword evidence="1" id="KW-1133">Transmembrane helix</keyword>
<protein>
    <submittedName>
        <fullName evidence="3">DUF4124 domain-containing protein</fullName>
    </submittedName>
</protein>
<name>A0ABU8EQ49_9GAMM</name>
<dbReference type="Pfam" id="PF13511">
    <property type="entry name" value="DUF4124"/>
    <property type="match status" value="1"/>
</dbReference>
<dbReference type="InterPro" id="IPR025392">
    <property type="entry name" value="DUF4124"/>
</dbReference>
<keyword evidence="4" id="KW-1185">Reference proteome</keyword>
<gene>
    <name evidence="3" type="ORF">WAE96_05140</name>
</gene>
<evidence type="ECO:0000313" key="3">
    <source>
        <dbReference type="EMBL" id="MEI4549095.1"/>
    </source>
</evidence>
<organism evidence="3 4">
    <name type="scientific">Pseudoalteromonas spongiae</name>
    <dbReference type="NCBI Taxonomy" id="298657"/>
    <lineage>
        <taxon>Bacteria</taxon>
        <taxon>Pseudomonadati</taxon>
        <taxon>Pseudomonadota</taxon>
        <taxon>Gammaproteobacteria</taxon>
        <taxon>Alteromonadales</taxon>
        <taxon>Pseudoalteromonadaceae</taxon>
        <taxon>Pseudoalteromonas</taxon>
    </lineage>
</organism>
<dbReference type="RefSeq" id="WP_336434774.1">
    <property type="nucleotide sequence ID" value="NZ_JBAWKS010000001.1"/>
</dbReference>
<evidence type="ECO:0000256" key="1">
    <source>
        <dbReference type="SAM" id="Phobius"/>
    </source>
</evidence>
<feature type="domain" description="DUF4124" evidence="2">
    <location>
        <begin position="65"/>
        <end position="92"/>
    </location>
</feature>
<feature type="transmembrane region" description="Helical" evidence="1">
    <location>
        <begin position="6"/>
        <end position="22"/>
    </location>
</feature>
<keyword evidence="1" id="KW-0812">Transmembrane</keyword>
<proteinExistence type="predicted"/>